<dbReference type="NCBIfam" id="TIGR01260">
    <property type="entry name" value="ATP_synt_c"/>
    <property type="match status" value="1"/>
</dbReference>
<dbReference type="PRINTS" id="PR00124">
    <property type="entry name" value="ATPASEC"/>
</dbReference>
<comment type="function">
    <text evidence="12">F(1)F(0) ATP synthase produces ATP from ADP in the presence of a proton or sodium gradient. F-type ATPases consist of two structural domains, F(1) containing the extramembraneous catalytic core and F(0) containing the membrane proton channel, linked together by a central stalk and a peripheral stalk. During catalysis, ATP synthesis in the catalytic domain of F(1) is coupled via a rotary mechanism of the central stalk subunits to proton translocation.</text>
</comment>
<proteinExistence type="inferred from homology"/>
<evidence type="ECO:0000256" key="3">
    <source>
        <dbReference type="ARBA" id="ARBA00022448"/>
    </source>
</evidence>
<dbReference type="InterPro" id="IPR020537">
    <property type="entry name" value="ATP_synth_F0_csu_DDCD_BS"/>
</dbReference>
<evidence type="ECO:0000256" key="7">
    <source>
        <dbReference type="ARBA" id="ARBA00022989"/>
    </source>
</evidence>
<evidence type="ECO:0000256" key="2">
    <source>
        <dbReference type="ARBA" id="ARBA00006704"/>
    </source>
</evidence>
<dbReference type="HAMAP" id="MF_01396">
    <property type="entry name" value="ATP_synth_c_bact"/>
    <property type="match status" value="1"/>
</dbReference>
<dbReference type="InterPro" id="IPR002379">
    <property type="entry name" value="ATPase_proteolipid_c-like_dom"/>
</dbReference>
<reference evidence="15 16" key="1">
    <citation type="submission" date="2019-07" db="EMBL/GenBank/DDBJ databases">
        <authorList>
            <person name="Cremers G."/>
        </authorList>
    </citation>
    <scope>NUCLEOTIDE SEQUENCE [LARGE SCALE GENOMIC DNA]</scope>
</reference>
<dbReference type="InterPro" id="IPR005953">
    <property type="entry name" value="ATP_synth_csu_bac/chlpt"/>
</dbReference>
<evidence type="ECO:0000256" key="1">
    <source>
        <dbReference type="ARBA" id="ARBA00004141"/>
    </source>
</evidence>
<dbReference type="GO" id="GO:0005886">
    <property type="term" value="C:plasma membrane"/>
    <property type="evidence" value="ECO:0007669"/>
    <property type="project" value="UniProtKB-SubCell"/>
</dbReference>
<feature type="site" description="Reversibly protonated during proton transport" evidence="12">
    <location>
        <position position="94"/>
    </location>
</feature>
<dbReference type="PROSITE" id="PS00605">
    <property type="entry name" value="ATPASE_C"/>
    <property type="match status" value="1"/>
</dbReference>
<feature type="signal peptide" evidence="13">
    <location>
        <begin position="1"/>
        <end position="26"/>
    </location>
</feature>
<evidence type="ECO:0000256" key="4">
    <source>
        <dbReference type="ARBA" id="ARBA00022547"/>
    </source>
</evidence>
<dbReference type="CDD" id="cd18121">
    <property type="entry name" value="ATP-synt_Fo_c"/>
    <property type="match status" value="1"/>
</dbReference>
<keyword evidence="16" id="KW-1185">Reference proteome</keyword>
<evidence type="ECO:0000256" key="11">
    <source>
        <dbReference type="ARBA" id="ARBA00023310"/>
    </source>
</evidence>
<dbReference type="GO" id="GO:0046933">
    <property type="term" value="F:proton-transporting ATP synthase activity, rotational mechanism"/>
    <property type="evidence" value="ECO:0007669"/>
    <property type="project" value="UniProtKB-UniRule"/>
</dbReference>
<dbReference type="Proteomes" id="UP000334340">
    <property type="component" value="Unassembled WGS sequence"/>
</dbReference>
<dbReference type="Pfam" id="PF00137">
    <property type="entry name" value="ATP-synt_C"/>
    <property type="match status" value="1"/>
</dbReference>
<protein>
    <recommendedName>
        <fullName evidence="12">ATP synthase subunit c</fullName>
    </recommendedName>
    <alternativeName>
        <fullName evidence="12">ATP synthase F(0) sector subunit c</fullName>
    </alternativeName>
    <alternativeName>
        <fullName evidence="12">F-type ATPase subunit c</fullName>
        <shortName evidence="12">F-ATPase subunit c</shortName>
    </alternativeName>
    <alternativeName>
        <fullName evidence="12">Lipid-binding protein</fullName>
    </alternativeName>
</protein>
<feature type="transmembrane region" description="Helical" evidence="12">
    <location>
        <begin position="36"/>
        <end position="59"/>
    </location>
</feature>
<comment type="similarity">
    <text evidence="2 12">Belongs to the ATPase C chain family.</text>
</comment>
<comment type="function">
    <text evidence="12">Key component of the F(0) channel; it plays a direct role in translocation across the membrane. A homomeric c-ring of between 10-14 subunits forms the central stalk rotor element with the F(1) delta and epsilon subunits.</text>
</comment>
<dbReference type="InterPro" id="IPR000454">
    <property type="entry name" value="ATP_synth_F0_csu"/>
</dbReference>
<evidence type="ECO:0000256" key="6">
    <source>
        <dbReference type="ARBA" id="ARBA00022781"/>
    </source>
</evidence>
<keyword evidence="8 12" id="KW-0406">Ion transport</keyword>
<evidence type="ECO:0000256" key="13">
    <source>
        <dbReference type="SAM" id="SignalP"/>
    </source>
</evidence>
<comment type="subcellular location">
    <subcellularLocation>
        <location evidence="12">Cell membrane</location>
        <topology evidence="12">Multi-pass membrane protein</topology>
    </subcellularLocation>
    <subcellularLocation>
        <location evidence="1">Membrane</location>
        <topology evidence="1">Multi-pass membrane protein</topology>
    </subcellularLocation>
</comment>
<keyword evidence="3 12" id="KW-0813">Transport</keyword>
<evidence type="ECO:0000259" key="14">
    <source>
        <dbReference type="Pfam" id="PF00137"/>
    </source>
</evidence>
<gene>
    <name evidence="12 15" type="primary">atpE</name>
    <name evidence="15" type="ORF">MELA_00383</name>
</gene>
<keyword evidence="7 12" id="KW-1133">Transmembrane helix</keyword>
<keyword evidence="6 12" id="KW-0375">Hydrogen ion transport</keyword>
<keyword evidence="10 12" id="KW-0472">Membrane</keyword>
<dbReference type="Gene3D" id="1.20.120.610">
    <property type="entry name" value="lithium bound rotor ring of v- atpase"/>
    <property type="match status" value="1"/>
</dbReference>
<evidence type="ECO:0000256" key="9">
    <source>
        <dbReference type="ARBA" id="ARBA00023121"/>
    </source>
</evidence>
<keyword evidence="12" id="KW-1003">Cell membrane</keyword>
<dbReference type="GO" id="GO:0033177">
    <property type="term" value="C:proton-transporting two-sector ATPase complex, proton-transporting domain"/>
    <property type="evidence" value="ECO:0007669"/>
    <property type="project" value="InterPro"/>
</dbReference>
<dbReference type="InterPro" id="IPR035921">
    <property type="entry name" value="F/V-ATP_Csub_sf"/>
</dbReference>
<feature type="chain" id="PRO_5021933374" description="ATP synthase subunit c" evidence="13">
    <location>
        <begin position="27"/>
        <end position="121"/>
    </location>
</feature>
<evidence type="ECO:0000256" key="5">
    <source>
        <dbReference type="ARBA" id="ARBA00022692"/>
    </source>
</evidence>
<dbReference type="GO" id="GO:0045259">
    <property type="term" value="C:proton-transporting ATP synthase complex"/>
    <property type="evidence" value="ECO:0007669"/>
    <property type="project" value="UniProtKB-KW"/>
</dbReference>
<feature type="domain" description="V-ATPase proteolipid subunit C-like" evidence="14">
    <location>
        <begin position="46"/>
        <end position="107"/>
    </location>
</feature>
<name>A0A564ZFB9_9BACT</name>
<keyword evidence="13" id="KW-0732">Signal</keyword>
<accession>A0A564ZFB9</accession>
<evidence type="ECO:0000313" key="15">
    <source>
        <dbReference type="EMBL" id="VUZ84019.1"/>
    </source>
</evidence>
<evidence type="ECO:0000256" key="8">
    <source>
        <dbReference type="ARBA" id="ARBA00023065"/>
    </source>
</evidence>
<dbReference type="GO" id="GO:0008289">
    <property type="term" value="F:lipid binding"/>
    <property type="evidence" value="ECO:0007669"/>
    <property type="project" value="UniProtKB-KW"/>
</dbReference>
<feature type="transmembrane region" description="Helical" evidence="12">
    <location>
        <begin position="84"/>
        <end position="110"/>
    </location>
</feature>
<dbReference type="SUPFAM" id="SSF81333">
    <property type="entry name" value="F1F0 ATP synthase subunit C"/>
    <property type="match status" value="1"/>
</dbReference>
<keyword evidence="4 12" id="KW-0138">CF(0)</keyword>
<keyword evidence="11 12" id="KW-0066">ATP synthesis</keyword>
<evidence type="ECO:0000313" key="16">
    <source>
        <dbReference type="Proteomes" id="UP000334340"/>
    </source>
</evidence>
<evidence type="ECO:0000256" key="12">
    <source>
        <dbReference type="HAMAP-Rule" id="MF_01396"/>
    </source>
</evidence>
<evidence type="ECO:0000256" key="10">
    <source>
        <dbReference type="ARBA" id="ARBA00023136"/>
    </source>
</evidence>
<sequence>MSRTQGALTLLLVTIMLTFGSQIAFAAEGAVPESSSTFFVVSVLTGGFAMAIASGAAAIGQSRAIVSALEAMGRQPAAAPKIQVAMIIGLALIESLAIYVLLVALIIFFANPFIKYVVPGA</sequence>
<organism evidence="15 16">
    <name type="scientific">Candidatus Methylomirabilis lanthanidiphila</name>
    <dbReference type="NCBI Taxonomy" id="2211376"/>
    <lineage>
        <taxon>Bacteria</taxon>
        <taxon>Candidatus Methylomirabilota</taxon>
        <taxon>Candidatus Methylomirabilia</taxon>
        <taxon>Candidatus Methylomirabilales</taxon>
        <taxon>Candidatus Methylomirabilaceae</taxon>
        <taxon>Candidatus Methylomirabilis</taxon>
    </lineage>
</organism>
<dbReference type="AlphaFoldDB" id="A0A564ZFB9"/>
<dbReference type="EMBL" id="CABIKM010000005">
    <property type="protein sequence ID" value="VUZ84019.1"/>
    <property type="molecule type" value="Genomic_DNA"/>
</dbReference>
<keyword evidence="5 12" id="KW-0812">Transmembrane</keyword>
<keyword evidence="9 12" id="KW-0446">Lipid-binding</keyword>